<keyword evidence="3" id="KW-1185">Reference proteome</keyword>
<dbReference type="KEGG" id="muc:MuYL_1702"/>
<proteinExistence type="predicted"/>
<dbReference type="Proteomes" id="UP000215002">
    <property type="component" value="Chromosome"/>
</dbReference>
<evidence type="ECO:0000313" key="2">
    <source>
        <dbReference type="EMBL" id="ASU33598.1"/>
    </source>
</evidence>
<keyword evidence="1" id="KW-0472">Membrane</keyword>
<organism evidence="2 3">
    <name type="scientific">Mucilaginibacter xinganensis</name>
    <dbReference type="NCBI Taxonomy" id="1234841"/>
    <lineage>
        <taxon>Bacteria</taxon>
        <taxon>Pseudomonadati</taxon>
        <taxon>Bacteroidota</taxon>
        <taxon>Sphingobacteriia</taxon>
        <taxon>Sphingobacteriales</taxon>
        <taxon>Sphingobacteriaceae</taxon>
        <taxon>Mucilaginibacter</taxon>
    </lineage>
</organism>
<reference evidence="2 3" key="1">
    <citation type="submission" date="2017-08" db="EMBL/GenBank/DDBJ databases">
        <title>Complete genome sequence of Mucilaginibacter sp. strain BJC16-A31.</title>
        <authorList>
            <consortium name="Henan University of Science and Technology"/>
            <person name="You X."/>
        </authorList>
    </citation>
    <scope>NUCLEOTIDE SEQUENCE [LARGE SCALE GENOMIC DNA]</scope>
    <source>
        <strain evidence="2 3">BJC16-A31</strain>
    </source>
</reference>
<feature type="transmembrane region" description="Helical" evidence="1">
    <location>
        <begin position="20"/>
        <end position="39"/>
    </location>
</feature>
<gene>
    <name evidence="2" type="ORF">MuYL_1702</name>
</gene>
<sequence>MRDSSKTRRHFGQKTKDHHLFLLALLILFILFMVFHFFFKNPVF</sequence>
<evidence type="ECO:0000313" key="3">
    <source>
        <dbReference type="Proteomes" id="UP000215002"/>
    </source>
</evidence>
<keyword evidence="1" id="KW-0812">Transmembrane</keyword>
<keyword evidence="1" id="KW-1133">Transmembrane helix</keyword>
<evidence type="ECO:0000256" key="1">
    <source>
        <dbReference type="SAM" id="Phobius"/>
    </source>
</evidence>
<dbReference type="AlphaFoldDB" id="A0A223NVD8"/>
<name>A0A223NVD8_9SPHI</name>
<protein>
    <submittedName>
        <fullName evidence="2">Uncharacterized protein</fullName>
    </submittedName>
</protein>
<dbReference type="EMBL" id="CP022743">
    <property type="protein sequence ID" value="ASU33598.1"/>
    <property type="molecule type" value="Genomic_DNA"/>
</dbReference>
<accession>A0A223NVD8</accession>